<comment type="subcellular location">
    <subcellularLocation>
        <location evidence="1">Membrane</location>
        <topology evidence="1">Multi-pass membrane protein</topology>
    </subcellularLocation>
</comment>
<dbReference type="GO" id="GO:0005262">
    <property type="term" value="F:calcium channel activity"/>
    <property type="evidence" value="ECO:0007669"/>
    <property type="project" value="TreeGrafter"/>
</dbReference>
<dbReference type="Pfam" id="PF01699">
    <property type="entry name" value="Na_Ca_ex"/>
    <property type="match status" value="2"/>
</dbReference>
<name>A0A3B0UE56_9ZZZZ</name>
<feature type="domain" description="Sodium/calcium exchanger membrane region" evidence="6">
    <location>
        <begin position="3"/>
        <end position="143"/>
    </location>
</feature>
<feature type="domain" description="Sodium/calcium exchanger membrane region" evidence="6">
    <location>
        <begin position="176"/>
        <end position="317"/>
    </location>
</feature>
<feature type="transmembrane region" description="Helical" evidence="5">
    <location>
        <begin position="272"/>
        <end position="293"/>
    </location>
</feature>
<dbReference type="NCBIfam" id="TIGR00367">
    <property type="entry name" value="calcium/sodium antiporter"/>
    <property type="match status" value="1"/>
</dbReference>
<dbReference type="PANTHER" id="PTHR10846">
    <property type="entry name" value="SODIUM/POTASSIUM/CALCIUM EXCHANGER"/>
    <property type="match status" value="1"/>
</dbReference>
<keyword evidence="4 5" id="KW-0472">Membrane</keyword>
<dbReference type="PANTHER" id="PTHR10846:SF8">
    <property type="entry name" value="INNER MEMBRANE PROTEIN YRBG"/>
    <property type="match status" value="1"/>
</dbReference>
<evidence type="ECO:0000259" key="6">
    <source>
        <dbReference type="Pfam" id="PF01699"/>
    </source>
</evidence>
<evidence type="ECO:0000256" key="4">
    <source>
        <dbReference type="ARBA" id="ARBA00023136"/>
    </source>
</evidence>
<feature type="transmembrane region" description="Helical" evidence="5">
    <location>
        <begin position="177"/>
        <end position="205"/>
    </location>
</feature>
<protein>
    <submittedName>
        <fullName evidence="7">Inner membrane protein YrbG, predicted calcium/sodium:proton antiporter</fullName>
    </submittedName>
</protein>
<gene>
    <name evidence="7" type="ORF">MNBD_ALPHA11-1102</name>
</gene>
<organism evidence="7">
    <name type="scientific">hydrothermal vent metagenome</name>
    <dbReference type="NCBI Taxonomy" id="652676"/>
    <lineage>
        <taxon>unclassified sequences</taxon>
        <taxon>metagenomes</taxon>
        <taxon>ecological metagenomes</taxon>
    </lineage>
</organism>
<evidence type="ECO:0000256" key="3">
    <source>
        <dbReference type="ARBA" id="ARBA00022989"/>
    </source>
</evidence>
<keyword evidence="3 5" id="KW-1133">Transmembrane helix</keyword>
<keyword evidence="2 5" id="KW-0812">Transmembrane</keyword>
<dbReference type="AlphaFoldDB" id="A0A3B0UE56"/>
<evidence type="ECO:0000256" key="1">
    <source>
        <dbReference type="ARBA" id="ARBA00004141"/>
    </source>
</evidence>
<feature type="transmembrane region" description="Helical" evidence="5">
    <location>
        <begin position="129"/>
        <end position="147"/>
    </location>
</feature>
<feature type="transmembrane region" description="Helical" evidence="5">
    <location>
        <begin position="246"/>
        <end position="266"/>
    </location>
</feature>
<reference evidence="7" key="1">
    <citation type="submission" date="2018-06" db="EMBL/GenBank/DDBJ databases">
        <authorList>
            <person name="Zhirakovskaya E."/>
        </authorList>
    </citation>
    <scope>NUCLEOTIDE SEQUENCE</scope>
</reference>
<dbReference type="GO" id="GO:0006874">
    <property type="term" value="P:intracellular calcium ion homeostasis"/>
    <property type="evidence" value="ECO:0007669"/>
    <property type="project" value="TreeGrafter"/>
</dbReference>
<sequence length="319" mass="33153">MSSTLFFIAGLILLILAGDFLVRGAVSIANRFHVPPLIIGLTIISMGTSAPELFVSLQAALEGAPGLAVGNAVGSNIANALVVLGLPALVAPIYFTAPGIRRSALFMIVISLGFAFIAADGMISALDGLIFVVALVVYLLYSVLAASKARQKKLNGNLNGDTDLEIPDESDTLLKSLMFLAFGFIGLAIGARLIVDGALGLAAIWGIGETVIGTTIVAFGTTLPEIAATLAASFRREAGMAIGNVIGSNIFNLLGILGITAMLFPLPVVASLLQFDLWVLLFSSALIGALALMRRPIGKLFGLALTAFYATYLFMSFTG</sequence>
<evidence type="ECO:0000256" key="2">
    <source>
        <dbReference type="ARBA" id="ARBA00022692"/>
    </source>
</evidence>
<feature type="transmembrane region" description="Helical" evidence="5">
    <location>
        <begin position="300"/>
        <end position="317"/>
    </location>
</feature>
<evidence type="ECO:0000256" key="5">
    <source>
        <dbReference type="SAM" id="Phobius"/>
    </source>
</evidence>
<feature type="transmembrane region" description="Helical" evidence="5">
    <location>
        <begin position="104"/>
        <end position="123"/>
    </location>
</feature>
<dbReference type="EMBL" id="UOEQ01000429">
    <property type="protein sequence ID" value="VAW22759.1"/>
    <property type="molecule type" value="Genomic_DNA"/>
</dbReference>
<dbReference type="InterPro" id="IPR044880">
    <property type="entry name" value="NCX_ion-bd_dom_sf"/>
</dbReference>
<dbReference type="GO" id="GO:0005886">
    <property type="term" value="C:plasma membrane"/>
    <property type="evidence" value="ECO:0007669"/>
    <property type="project" value="TreeGrafter"/>
</dbReference>
<dbReference type="InterPro" id="IPR004837">
    <property type="entry name" value="NaCa_Exmemb"/>
</dbReference>
<dbReference type="Gene3D" id="1.20.1420.30">
    <property type="entry name" value="NCX, central ion-binding region"/>
    <property type="match status" value="1"/>
</dbReference>
<accession>A0A3B0UE56</accession>
<proteinExistence type="predicted"/>
<dbReference type="GO" id="GO:0008273">
    <property type="term" value="F:calcium, potassium:sodium antiporter activity"/>
    <property type="evidence" value="ECO:0007669"/>
    <property type="project" value="TreeGrafter"/>
</dbReference>
<dbReference type="InterPro" id="IPR004481">
    <property type="entry name" value="K/Na/Ca-exchanger"/>
</dbReference>
<evidence type="ECO:0000313" key="7">
    <source>
        <dbReference type="EMBL" id="VAW22759.1"/>
    </source>
</evidence>
<feature type="transmembrane region" description="Helical" evidence="5">
    <location>
        <begin position="77"/>
        <end position="97"/>
    </location>
</feature>